<dbReference type="EMBL" id="JBHUOQ010000001">
    <property type="protein sequence ID" value="MFD2830011.1"/>
    <property type="molecule type" value="Genomic_DNA"/>
</dbReference>
<comment type="similarity">
    <text evidence="1">Belongs to the glycosyltransferase 2 family.</text>
</comment>
<dbReference type="Pfam" id="PF00535">
    <property type="entry name" value="Glycos_transf_2"/>
    <property type="match status" value="1"/>
</dbReference>
<evidence type="ECO:0000313" key="4">
    <source>
        <dbReference type="Proteomes" id="UP001597519"/>
    </source>
</evidence>
<comment type="caution">
    <text evidence="3">The sequence shown here is derived from an EMBL/GenBank/DDBJ whole genome shotgun (WGS) entry which is preliminary data.</text>
</comment>
<sequence>MSYEKFHGKINDIRDTVIQSQELEKGISIVIPVHDGKEFISSCLESIENQKINDAKFEVIIVLNGKFIEELTYLHSTTFNNLDIVILINNKNGAGSARNLGMKNARYSHVTFVDIDDYISQNYIQSNFDRMEQDTITFSQIHDVLDNEIIVDNPINKEIIDNQEKAPVSIDNINKIASITVCKVIPKEIIMLQEFRDYLRSGEDTVFYSELFINSRPKLKILPVETEAIYYRNIREDSVSRKKASFDFLVFQRLEILEILDDMLSNITNPALIKFVRSKYNAQISFMNRYLIEAPTDRERVIDAIENMSLKHFNYSILNRGFANTLVISYCFPPFSDTSATIVAKRLINNGDVVDVVSNNMSRIRHKELSLRDMVSPLVGSNIVVNQLASFSNMFYLNSFIDTAVRFYAKNKERYSKVYSRAMFPISHLPNIFIKIMNPNIKWTAEFSDPLLYDIESKERYGLVENEVFIKSMKNGLLNDFSKYVDNNLFNISELIPFALADELIFTNENQLEYMISRFCEDEKELIRKKSVIMKHPTLPNEYYNLQKSNIVFEESVINIAYFGNFYSKRSYGQFVELIEQLNANFNRTFKLHLYTNKNQIDENDLLYLKKKYINVNDYLSYTEFLNATTQYDILIISDANTKDDKPFNPYLPSKLSDYLGSGTPILALTEENSVMSKMSDDKLYKIDLDTFAKEIETNSISNNDILSDLVTLVNNEKKLKGGRSLDFGKEKIILNDEKTRMELTNDLAILNIDSKNWLIRPKELPVTTSSSYEIKIDNFSDFDKNIKIKSFYNLKNIITIELISIKESRIESYCISKLRNKYTNIEVPKKSNIIIKIKYKKNYKSDGFLNAGRLEIKGI</sequence>
<organism evidence="3 4">
    <name type="scientific">Corticicoccus populi</name>
    <dbReference type="NCBI Taxonomy" id="1812821"/>
    <lineage>
        <taxon>Bacteria</taxon>
        <taxon>Bacillati</taxon>
        <taxon>Bacillota</taxon>
        <taxon>Bacilli</taxon>
        <taxon>Bacillales</taxon>
        <taxon>Staphylococcaceae</taxon>
        <taxon>Corticicoccus</taxon>
    </lineage>
</organism>
<evidence type="ECO:0000259" key="2">
    <source>
        <dbReference type="Pfam" id="PF00535"/>
    </source>
</evidence>
<accession>A0ABW5WT91</accession>
<dbReference type="InterPro" id="IPR001173">
    <property type="entry name" value="Glyco_trans_2-like"/>
</dbReference>
<evidence type="ECO:0000256" key="1">
    <source>
        <dbReference type="ARBA" id="ARBA00006739"/>
    </source>
</evidence>
<dbReference type="Gene3D" id="3.90.550.10">
    <property type="entry name" value="Spore Coat Polysaccharide Biosynthesis Protein SpsA, Chain A"/>
    <property type="match status" value="1"/>
</dbReference>
<evidence type="ECO:0000313" key="3">
    <source>
        <dbReference type="EMBL" id="MFD2830011.1"/>
    </source>
</evidence>
<dbReference type="CDD" id="cd00761">
    <property type="entry name" value="Glyco_tranf_GTA_type"/>
    <property type="match status" value="1"/>
</dbReference>
<protein>
    <submittedName>
        <fullName evidence="3">Glycosyltransferase</fullName>
    </submittedName>
</protein>
<dbReference type="RefSeq" id="WP_377772536.1">
    <property type="nucleotide sequence ID" value="NZ_JBHUOQ010000001.1"/>
</dbReference>
<name>A0ABW5WT91_9STAP</name>
<reference evidence="4" key="1">
    <citation type="journal article" date="2019" name="Int. J. Syst. Evol. Microbiol.">
        <title>The Global Catalogue of Microorganisms (GCM) 10K type strain sequencing project: providing services to taxonomists for standard genome sequencing and annotation.</title>
        <authorList>
            <consortium name="The Broad Institute Genomics Platform"/>
            <consortium name="The Broad Institute Genome Sequencing Center for Infectious Disease"/>
            <person name="Wu L."/>
            <person name="Ma J."/>
        </authorList>
    </citation>
    <scope>NUCLEOTIDE SEQUENCE [LARGE SCALE GENOMIC DNA]</scope>
    <source>
        <strain evidence="4">KCTC 33575</strain>
    </source>
</reference>
<dbReference type="SUPFAM" id="SSF53448">
    <property type="entry name" value="Nucleotide-diphospho-sugar transferases"/>
    <property type="match status" value="1"/>
</dbReference>
<dbReference type="PANTHER" id="PTHR22916:SF3">
    <property type="entry name" value="UDP-GLCNAC:BETAGAL BETA-1,3-N-ACETYLGLUCOSAMINYLTRANSFERASE-LIKE PROTEIN 1"/>
    <property type="match status" value="1"/>
</dbReference>
<proteinExistence type="inferred from homology"/>
<dbReference type="Proteomes" id="UP001597519">
    <property type="component" value="Unassembled WGS sequence"/>
</dbReference>
<keyword evidence="4" id="KW-1185">Reference proteome</keyword>
<dbReference type="PANTHER" id="PTHR22916">
    <property type="entry name" value="GLYCOSYLTRANSFERASE"/>
    <property type="match status" value="1"/>
</dbReference>
<feature type="domain" description="Glycosyltransferase 2-like" evidence="2">
    <location>
        <begin position="28"/>
        <end position="135"/>
    </location>
</feature>
<gene>
    <name evidence="3" type="ORF">ACFSX4_05970</name>
</gene>
<dbReference type="InterPro" id="IPR029044">
    <property type="entry name" value="Nucleotide-diphossugar_trans"/>
</dbReference>